<evidence type="ECO:0000313" key="2">
    <source>
        <dbReference type="Proteomes" id="UP000268829"/>
    </source>
</evidence>
<comment type="caution">
    <text evidence="1">The sequence shown here is derived from an EMBL/GenBank/DDBJ whole genome shotgun (WGS) entry which is preliminary data.</text>
</comment>
<protein>
    <recommendedName>
        <fullName evidence="3">HK97 gp10 family phage protein</fullName>
    </recommendedName>
</protein>
<evidence type="ECO:0000313" key="1">
    <source>
        <dbReference type="EMBL" id="RNB52669.1"/>
    </source>
</evidence>
<gene>
    <name evidence="1" type="ORF">EDM57_21005</name>
</gene>
<reference evidence="1 2" key="1">
    <citation type="submission" date="2018-10" db="EMBL/GenBank/DDBJ databases">
        <title>Phylogenomics of Brevibacillus.</title>
        <authorList>
            <person name="Dunlap C."/>
        </authorList>
    </citation>
    <scope>NUCLEOTIDE SEQUENCE [LARGE SCALE GENOMIC DNA]</scope>
    <source>
        <strain evidence="1 2">DSM 100115</strain>
    </source>
</reference>
<dbReference type="Proteomes" id="UP000268829">
    <property type="component" value="Unassembled WGS sequence"/>
</dbReference>
<dbReference type="EMBL" id="RHHS01000055">
    <property type="protein sequence ID" value="RNB52669.1"/>
    <property type="molecule type" value="Genomic_DNA"/>
</dbReference>
<keyword evidence="2" id="KW-1185">Reference proteome</keyword>
<accession>A0A3M8ANR2</accession>
<name>A0A3M8ANR2_9BACL</name>
<organism evidence="1 2">
    <name type="scientific">Brevibacillus gelatini</name>
    <dbReference type="NCBI Taxonomy" id="1655277"/>
    <lineage>
        <taxon>Bacteria</taxon>
        <taxon>Bacillati</taxon>
        <taxon>Bacillota</taxon>
        <taxon>Bacilli</taxon>
        <taxon>Bacillales</taxon>
        <taxon>Paenibacillaceae</taxon>
        <taxon>Brevibacillus</taxon>
    </lineage>
</organism>
<evidence type="ECO:0008006" key="3">
    <source>
        <dbReference type="Google" id="ProtNLM"/>
    </source>
</evidence>
<dbReference type="AlphaFoldDB" id="A0A3M8ANR2"/>
<dbReference type="OrthoDB" id="2396600at2"/>
<sequence length="140" mass="15988">MGQNFNNLGDLAKYLDQIVKQSLVSDVGNKVKQVMQEHIIDDVYDAYTPSAYERTGKLMREIQVNKISDGVEISPVREEDDVYIPAVIESGQGYTWVNSEIYRTKQKRPFVENTKDEIIKNNIHVESLKKGLRKAGLDVK</sequence>
<dbReference type="RefSeq" id="WP_122906647.1">
    <property type="nucleotide sequence ID" value="NZ_RHHS01000055.1"/>
</dbReference>
<proteinExistence type="predicted"/>